<sequence>MFHVFSCKEDDLNNQYQELNDVILQHGFYQYIDIYSYFPIDIMKRYQFLKNLQLTCSIGIYRYAQGNYLVCMLAKIHEGLPKYFTWQMKKNVLSKYFLIKNVTPAVLQMLYFNLTGNAAVTSNTISHEIEEKLHLILKTPAVNDQLHDTTMHMPLAISIHNFCNIILAKLHIKNGEPLPAEIYIPSLQGRFLLDLFYIRYKVPIGESVLVFTGVRNHQSLATQNNDLNVFDYNFTKLSLTPSVIFFVFIPNDISDEFYNGQVFVSFKDTVFKPNSAIQHITEF</sequence>
<name>U9SSW0_RHIID</name>
<protein>
    <submittedName>
        <fullName evidence="1">Uncharacterized protein</fullName>
    </submittedName>
</protein>
<dbReference type="AlphaFoldDB" id="U9SSW0"/>
<proteinExistence type="predicted"/>
<organism evidence="1">
    <name type="scientific">Rhizophagus irregularis (strain DAOM 181602 / DAOM 197198 / MUCL 43194)</name>
    <name type="common">Arbuscular mycorrhizal fungus</name>
    <name type="synonym">Glomus intraradices</name>
    <dbReference type="NCBI Taxonomy" id="747089"/>
    <lineage>
        <taxon>Eukaryota</taxon>
        <taxon>Fungi</taxon>
        <taxon>Fungi incertae sedis</taxon>
        <taxon>Mucoromycota</taxon>
        <taxon>Glomeromycotina</taxon>
        <taxon>Glomeromycetes</taxon>
        <taxon>Glomerales</taxon>
        <taxon>Glomeraceae</taxon>
        <taxon>Rhizophagus</taxon>
    </lineage>
</organism>
<evidence type="ECO:0000313" key="1">
    <source>
        <dbReference type="EMBL" id="ERZ98979.1"/>
    </source>
</evidence>
<accession>U9SSW0</accession>
<gene>
    <name evidence="1" type="ORF">GLOINDRAFT_9999</name>
</gene>
<reference evidence="1" key="1">
    <citation type="submission" date="2013-07" db="EMBL/GenBank/DDBJ databases">
        <title>The genome of an arbuscular mycorrhizal fungus provides insights into the evolution of the oldest plant symbiosis.</title>
        <authorList>
            <consortium name="DOE Joint Genome Institute"/>
            <person name="Tisserant E."/>
            <person name="Malbreil M."/>
            <person name="Kuo A."/>
            <person name="Kohler A."/>
            <person name="Symeonidi A."/>
            <person name="Balestrini R."/>
            <person name="Charron P."/>
            <person name="Duensing N."/>
            <person name="Frei-dit-Frey N."/>
            <person name="Gianinazzi-Pearson V."/>
            <person name="Gilbert B."/>
            <person name="Handa Y."/>
            <person name="Hijri M."/>
            <person name="Kaul R."/>
            <person name="Kawaguchi M."/>
            <person name="Krajinski F."/>
            <person name="Lammers P."/>
            <person name="Lapierre D."/>
            <person name="Masclaux F.G."/>
            <person name="Murat C."/>
            <person name="Morin E."/>
            <person name="Ndikumana S."/>
            <person name="Pagni M."/>
            <person name="Petitpierre D."/>
            <person name="Requena N."/>
            <person name="Rosikiewicz P."/>
            <person name="Riley R."/>
            <person name="Saito K."/>
            <person name="San Clemente H."/>
            <person name="Shapiro H."/>
            <person name="van Tuinen D."/>
            <person name="Becard G."/>
            <person name="Bonfante P."/>
            <person name="Paszkowski U."/>
            <person name="Shachar-Hill Y."/>
            <person name="Young J.P."/>
            <person name="Sanders I.R."/>
            <person name="Henrissat B."/>
            <person name="Rensing S.A."/>
            <person name="Grigoriev I.V."/>
            <person name="Corradi N."/>
            <person name="Roux C."/>
            <person name="Martin F."/>
        </authorList>
    </citation>
    <scope>NUCLEOTIDE SEQUENCE</scope>
    <source>
        <strain evidence="1">DAOM 197198</strain>
    </source>
</reference>
<dbReference type="HOGENOM" id="CLU_038725_0_0_1"/>
<dbReference type="EMBL" id="KI298344">
    <property type="protein sequence ID" value="ERZ98979.1"/>
    <property type="molecule type" value="Genomic_DNA"/>
</dbReference>